<feature type="compositionally biased region" description="Basic residues" evidence="11">
    <location>
        <begin position="305"/>
        <end position="314"/>
    </location>
</feature>
<dbReference type="GO" id="GO:0005737">
    <property type="term" value="C:cytoplasm"/>
    <property type="evidence" value="ECO:0007669"/>
    <property type="project" value="UniProtKB-SubCell"/>
</dbReference>
<evidence type="ECO:0000256" key="3">
    <source>
        <dbReference type="ARBA" id="ARBA00010362"/>
    </source>
</evidence>
<comment type="caution">
    <text evidence="12">The sequence shown here is derived from an EMBL/GenBank/DDBJ whole genome shotgun (WGS) entry which is preliminary data.</text>
</comment>
<protein>
    <recommendedName>
        <fullName evidence="9">U5 small nuclear ribonucleoprotein TSSC4</fullName>
    </recommendedName>
</protein>
<keyword evidence="8" id="KW-0539">Nucleus</keyword>
<keyword evidence="7" id="KW-0508">mRNA splicing</keyword>
<evidence type="ECO:0000313" key="13">
    <source>
        <dbReference type="Proteomes" id="UP000245119"/>
    </source>
</evidence>
<feature type="compositionally biased region" description="Basic and acidic residues" evidence="11">
    <location>
        <begin position="165"/>
        <end position="181"/>
    </location>
</feature>
<evidence type="ECO:0000313" key="12">
    <source>
        <dbReference type="EMBL" id="PVD33461.1"/>
    </source>
</evidence>
<comment type="function">
    <text evidence="10">Protein associated with the U5 snRNP, during its maturation and its post-splicing recycling and which is required for spliceosomal tri-snRNP complex assembly in the nucleus. Has a molecular sequestering activity and transiently hinders SNRNP200 binding sites for constitutive splicing factors that intervene later during the assembly of the spliceosome and splicing. Together with its molecular sequestering activity, may also function as a molecular adapter and placeholder, coordinating the assembly of the U5 snRNP and its association with the U4/U6 di-snRNP.</text>
</comment>
<reference evidence="12 13" key="1">
    <citation type="submission" date="2018-04" db="EMBL/GenBank/DDBJ databases">
        <title>The genome of golden apple snail Pomacea canaliculata provides insight into stress tolerance and invasive adaptation.</title>
        <authorList>
            <person name="Liu C."/>
            <person name="Liu B."/>
            <person name="Ren Y."/>
            <person name="Zhang Y."/>
            <person name="Wang H."/>
            <person name="Li S."/>
            <person name="Jiang F."/>
            <person name="Yin L."/>
            <person name="Zhang G."/>
            <person name="Qian W."/>
            <person name="Fan W."/>
        </authorList>
    </citation>
    <scope>NUCLEOTIDE SEQUENCE [LARGE SCALE GENOMIC DNA]</scope>
    <source>
        <strain evidence="12">SZHN2017</strain>
        <tissue evidence="12">Muscle</tissue>
    </source>
</reference>
<feature type="region of interest" description="Disordered" evidence="11">
    <location>
        <begin position="75"/>
        <end position="181"/>
    </location>
</feature>
<keyword evidence="5" id="KW-0507">mRNA processing</keyword>
<evidence type="ECO:0000256" key="9">
    <source>
        <dbReference type="ARBA" id="ARBA00035304"/>
    </source>
</evidence>
<organism evidence="12 13">
    <name type="scientific">Pomacea canaliculata</name>
    <name type="common">Golden apple snail</name>
    <dbReference type="NCBI Taxonomy" id="400727"/>
    <lineage>
        <taxon>Eukaryota</taxon>
        <taxon>Metazoa</taxon>
        <taxon>Spiralia</taxon>
        <taxon>Lophotrochozoa</taxon>
        <taxon>Mollusca</taxon>
        <taxon>Gastropoda</taxon>
        <taxon>Caenogastropoda</taxon>
        <taxon>Architaenioglossa</taxon>
        <taxon>Ampullarioidea</taxon>
        <taxon>Ampullariidae</taxon>
        <taxon>Pomacea</taxon>
    </lineage>
</organism>
<feature type="compositionally biased region" description="Basic and acidic residues" evidence="11">
    <location>
        <begin position="250"/>
        <end position="261"/>
    </location>
</feature>
<evidence type="ECO:0000256" key="4">
    <source>
        <dbReference type="ARBA" id="ARBA00022490"/>
    </source>
</evidence>
<proteinExistence type="inferred from homology"/>
<dbReference type="GO" id="GO:0008380">
    <property type="term" value="P:RNA splicing"/>
    <property type="evidence" value="ECO:0007669"/>
    <property type="project" value="UniProtKB-KW"/>
</dbReference>
<feature type="region of interest" description="Disordered" evidence="11">
    <location>
        <begin position="241"/>
        <end position="273"/>
    </location>
</feature>
<comment type="similarity">
    <text evidence="3">Belongs to the TSSC4 family.</text>
</comment>
<evidence type="ECO:0000256" key="2">
    <source>
        <dbReference type="ARBA" id="ARBA00004496"/>
    </source>
</evidence>
<evidence type="ECO:0000256" key="5">
    <source>
        <dbReference type="ARBA" id="ARBA00022664"/>
    </source>
</evidence>
<gene>
    <name evidence="12" type="ORF">C0Q70_04717</name>
</gene>
<dbReference type="GO" id="GO:0005681">
    <property type="term" value="C:spliceosomal complex"/>
    <property type="evidence" value="ECO:0007669"/>
    <property type="project" value="UniProtKB-KW"/>
</dbReference>
<comment type="subcellular location">
    <subcellularLocation>
        <location evidence="2">Cytoplasm</location>
    </subcellularLocation>
    <subcellularLocation>
        <location evidence="1">Nucleus</location>
    </subcellularLocation>
</comment>
<evidence type="ECO:0000256" key="11">
    <source>
        <dbReference type="SAM" id="MobiDB-lite"/>
    </source>
</evidence>
<accession>A0A2T7PJ56</accession>
<dbReference type="GO" id="GO:0006397">
    <property type="term" value="P:mRNA processing"/>
    <property type="evidence" value="ECO:0007669"/>
    <property type="project" value="UniProtKB-KW"/>
</dbReference>
<evidence type="ECO:0000256" key="7">
    <source>
        <dbReference type="ARBA" id="ARBA00023187"/>
    </source>
</evidence>
<keyword evidence="13" id="KW-1185">Reference proteome</keyword>
<feature type="compositionally biased region" description="Basic and acidic residues" evidence="11">
    <location>
        <begin position="75"/>
        <end position="149"/>
    </location>
</feature>
<dbReference type="Proteomes" id="UP000245119">
    <property type="component" value="Linkage Group LG3"/>
</dbReference>
<name>A0A2T7PJ56_POMCA</name>
<feature type="region of interest" description="Disordered" evidence="11">
    <location>
        <begin position="291"/>
        <end position="321"/>
    </location>
</feature>
<keyword evidence="4" id="KW-0963">Cytoplasm</keyword>
<dbReference type="PANTHER" id="PTHR13445">
    <property type="entry name" value="TUMOR SUPPRESSING SUBTRANSFERABLE CANDIDATE 4 TSSC4"/>
    <property type="match status" value="1"/>
</dbReference>
<dbReference type="STRING" id="400727.A0A2T7PJ56"/>
<evidence type="ECO:0000256" key="8">
    <source>
        <dbReference type="ARBA" id="ARBA00023242"/>
    </source>
</evidence>
<dbReference type="InterPro" id="IPR029338">
    <property type="entry name" value="TSSC4"/>
</dbReference>
<dbReference type="Pfam" id="PF15264">
    <property type="entry name" value="TSSC4"/>
    <property type="match status" value="1"/>
</dbReference>
<keyword evidence="6" id="KW-0747">Spliceosome</keyword>
<evidence type="ECO:0000256" key="10">
    <source>
        <dbReference type="ARBA" id="ARBA00045970"/>
    </source>
</evidence>
<dbReference type="AlphaFoldDB" id="A0A2T7PJ56"/>
<dbReference type="OrthoDB" id="1906282at2759"/>
<evidence type="ECO:0000256" key="1">
    <source>
        <dbReference type="ARBA" id="ARBA00004123"/>
    </source>
</evidence>
<dbReference type="EMBL" id="PZQS01000003">
    <property type="protein sequence ID" value="PVD33461.1"/>
    <property type="molecule type" value="Genomic_DNA"/>
</dbReference>
<dbReference type="PANTHER" id="PTHR13445:SF3">
    <property type="entry name" value="U5 SMALL NUCLEAR RIBONUCLEOPROTEIN TSSC4"/>
    <property type="match status" value="1"/>
</dbReference>
<sequence length="321" mass="37063">MWPEEVQNATEFSKFKVFSEANYQTFKEDLRIMTTSEEKEDEYSASFSLQNTSQTFLGRSNDIFASLDALEQKHEAYEKNRKESGQLESDEHSLLKLDPDEEVKRAREEPRRGRREKEWKNKDLPTRDRSRIGADRSGEHKSSDQEEPRSFPGSFQFQAPRGRAPRSDKTPDFRKHPDKWTHYSLKDVEANDMSESSNTKAAFAFLEERRKQREKEMQEMGTEAEEIFNTNVAACSKGIISFSRPGKQPMETDSKPIKENLDDTDVLSGTGSGKFINEFNDELGIEKVENAESFECGPQPSTSFKNRKGIKRNIRSRENDN</sequence>
<evidence type="ECO:0000256" key="6">
    <source>
        <dbReference type="ARBA" id="ARBA00022728"/>
    </source>
</evidence>